<keyword evidence="10" id="KW-0997">Cell inner membrane</keyword>
<evidence type="ECO:0000256" key="9">
    <source>
        <dbReference type="ARBA" id="ARBA00023136"/>
    </source>
</evidence>
<keyword evidence="12" id="KW-1185">Reference proteome</keyword>
<dbReference type="GO" id="GO:0071978">
    <property type="term" value="P:bacterial-type flagellum-dependent swarming motility"/>
    <property type="evidence" value="ECO:0007669"/>
    <property type="project" value="TreeGrafter"/>
</dbReference>
<evidence type="ECO:0000256" key="2">
    <source>
        <dbReference type="ARBA" id="ARBA00004162"/>
    </source>
</evidence>
<dbReference type="EMBL" id="FNYC01000004">
    <property type="protein sequence ID" value="SEJ08434.1"/>
    <property type="molecule type" value="Genomic_DNA"/>
</dbReference>
<keyword evidence="9 10" id="KW-0472">Membrane</keyword>
<reference evidence="11 12" key="1">
    <citation type="submission" date="2016-10" db="EMBL/GenBank/DDBJ databases">
        <authorList>
            <person name="de Groot N.N."/>
        </authorList>
    </citation>
    <scope>NUCLEOTIDE SEQUENCE [LARGE SCALE GENOMIC DNA]</scope>
    <source>
        <strain evidence="11 12">DSM 26515</strain>
    </source>
</reference>
<evidence type="ECO:0000256" key="7">
    <source>
        <dbReference type="ARBA" id="ARBA00022779"/>
    </source>
</evidence>
<evidence type="ECO:0000256" key="3">
    <source>
        <dbReference type="ARBA" id="ARBA00008281"/>
    </source>
</evidence>
<dbReference type="InterPro" id="IPR005503">
    <property type="entry name" value="FliL"/>
</dbReference>
<keyword evidence="11" id="KW-0966">Cell projection</keyword>
<comment type="subcellular location">
    <subcellularLocation>
        <location evidence="10">Cell inner membrane</location>
    </subcellularLocation>
    <subcellularLocation>
        <location evidence="2">Cell membrane</location>
        <topology evidence="2">Single-pass membrane protein</topology>
    </subcellularLocation>
</comment>
<dbReference type="STRING" id="529704.SAMN02927913_3192"/>
<gene>
    <name evidence="11" type="ORF">SAMN04487997_2461</name>
</gene>
<keyword evidence="8 10" id="KW-1133">Transmembrane helix</keyword>
<proteinExistence type="inferred from homology"/>
<dbReference type="GO" id="GO:0009425">
    <property type="term" value="C:bacterial-type flagellum basal body"/>
    <property type="evidence" value="ECO:0007669"/>
    <property type="project" value="InterPro"/>
</dbReference>
<organism evidence="11 12">
    <name type="scientific">Frateuria terrea</name>
    <dbReference type="NCBI Taxonomy" id="529704"/>
    <lineage>
        <taxon>Bacteria</taxon>
        <taxon>Pseudomonadati</taxon>
        <taxon>Pseudomonadota</taxon>
        <taxon>Gammaproteobacteria</taxon>
        <taxon>Lysobacterales</taxon>
        <taxon>Rhodanobacteraceae</taxon>
        <taxon>Frateuria</taxon>
    </lineage>
</organism>
<dbReference type="AlphaFoldDB" id="A0A1H6VZA7"/>
<dbReference type="OrthoDB" id="5616092at2"/>
<keyword evidence="11" id="KW-0282">Flagellum</keyword>
<evidence type="ECO:0000256" key="5">
    <source>
        <dbReference type="ARBA" id="ARBA00022500"/>
    </source>
</evidence>
<feature type="transmembrane region" description="Helical" evidence="10">
    <location>
        <begin position="20"/>
        <end position="39"/>
    </location>
</feature>
<accession>A0A1H6VZA7</accession>
<evidence type="ECO:0000256" key="1">
    <source>
        <dbReference type="ARBA" id="ARBA00002254"/>
    </source>
</evidence>
<comment type="similarity">
    <text evidence="3 10">Belongs to the FliL family.</text>
</comment>
<keyword evidence="7 10" id="KW-0283">Flagellar rotation</keyword>
<evidence type="ECO:0000256" key="10">
    <source>
        <dbReference type="RuleBase" id="RU364125"/>
    </source>
</evidence>
<evidence type="ECO:0000256" key="6">
    <source>
        <dbReference type="ARBA" id="ARBA00022692"/>
    </source>
</evidence>
<dbReference type="Pfam" id="PF03748">
    <property type="entry name" value="FliL"/>
    <property type="match status" value="1"/>
</dbReference>
<dbReference type="RefSeq" id="WP_091339247.1">
    <property type="nucleotide sequence ID" value="NZ_FNYC01000004.1"/>
</dbReference>
<protein>
    <recommendedName>
        <fullName evidence="10">Flagellar protein FliL</fullName>
    </recommendedName>
</protein>
<dbReference type="PANTHER" id="PTHR35091:SF2">
    <property type="entry name" value="FLAGELLAR PROTEIN FLIL"/>
    <property type="match status" value="1"/>
</dbReference>
<evidence type="ECO:0000313" key="11">
    <source>
        <dbReference type="EMBL" id="SEJ08434.1"/>
    </source>
</evidence>
<keyword evidence="6 10" id="KW-0812">Transmembrane</keyword>
<evidence type="ECO:0000256" key="4">
    <source>
        <dbReference type="ARBA" id="ARBA00022475"/>
    </source>
</evidence>
<keyword evidence="11" id="KW-0969">Cilium</keyword>
<dbReference type="GO" id="GO:0006935">
    <property type="term" value="P:chemotaxis"/>
    <property type="evidence" value="ECO:0007669"/>
    <property type="project" value="UniProtKB-KW"/>
</dbReference>
<dbReference type="Proteomes" id="UP000199420">
    <property type="component" value="Unassembled WGS sequence"/>
</dbReference>
<evidence type="ECO:0000313" key="12">
    <source>
        <dbReference type="Proteomes" id="UP000199420"/>
    </source>
</evidence>
<keyword evidence="5 10" id="KW-0145">Chemotaxis</keyword>
<dbReference type="GO" id="GO:0005886">
    <property type="term" value="C:plasma membrane"/>
    <property type="evidence" value="ECO:0007669"/>
    <property type="project" value="UniProtKB-SubCell"/>
</dbReference>
<evidence type="ECO:0000256" key="8">
    <source>
        <dbReference type="ARBA" id="ARBA00022989"/>
    </source>
</evidence>
<comment type="function">
    <text evidence="1 10">Controls the rotational direction of flagella during chemotaxis.</text>
</comment>
<sequence length="171" mass="18172">MATTEEEVVATVPKKSRSPLVIGLAVALLAVSGVCAYALTALRGHGKATTAATSKHGAEAKPVDTQPELFLPLDPAFVVNFRDDASMRYLQVGVTLMAHDQAALDTVKSVDPVVRNALVMLFSRQDYAILSDPAGKQKLQAEALDAVRSIVASRTGKPGIDALYFTSFVMQ</sequence>
<name>A0A1H6VZA7_9GAMM</name>
<keyword evidence="4" id="KW-1003">Cell membrane</keyword>
<dbReference type="PANTHER" id="PTHR35091">
    <property type="entry name" value="FLAGELLAR PROTEIN FLIL"/>
    <property type="match status" value="1"/>
</dbReference>